<feature type="region of interest" description="Disordered" evidence="2">
    <location>
        <begin position="373"/>
        <end position="395"/>
    </location>
</feature>
<dbReference type="GO" id="GO:0005886">
    <property type="term" value="C:plasma membrane"/>
    <property type="evidence" value="ECO:0007669"/>
    <property type="project" value="UniProtKB-ARBA"/>
</dbReference>
<feature type="compositionally biased region" description="Low complexity" evidence="2">
    <location>
        <begin position="377"/>
        <end position="387"/>
    </location>
</feature>
<feature type="region of interest" description="Disordered" evidence="2">
    <location>
        <begin position="40"/>
        <end position="65"/>
    </location>
</feature>
<sequence>MDLGHLLRSSERRSAALGDPSPGVVAWLEPVPPADVCPRAALHPGQPAVGRPAGGEEERDRSGWGGAAVVCPGWEEGGQGVLSHLQMHSGSNWHLWDIIDLTHITGDGERHGEASEETREDQREEEALRILSSRFLSSQSPISSVLLLGSDPECGPLGLLAYGEVGRKPLSFYIRDALHLLSRAVTAATLVRPDLALIQSMVSCYDKLSRPDRPSSGPYLARYLSNTSFTGATGLIQVEPDHSRVLSSQLFHVWSLKRGALGQPAWVTVGQWTRGTLELENGILGLVGGFGNSQGQGLGAGVRGGEGQAEGQVWGRWRPGLSVEGHRLRVVTLVEHPFVFTRDVDDDGQCPAGQMCLDPRTNRSDVINSLFNQLHNPTPQQPTGTGPVSHITLRA</sequence>
<dbReference type="Gene3D" id="3.40.190.10">
    <property type="entry name" value="Periplasmic binding protein-like II"/>
    <property type="match status" value="1"/>
</dbReference>
<gene>
    <name evidence="3" type="ORF">WMY93_017060</name>
</gene>
<dbReference type="FunFam" id="3.40.190.10:FF:000078">
    <property type="entry name" value="glutamate receptor ionotropic, NMDA 3B"/>
    <property type="match status" value="1"/>
</dbReference>
<name>A0AAW0NNA4_9GOBI</name>
<organism evidence="3 4">
    <name type="scientific">Mugilogobius chulae</name>
    <name type="common">yellowstripe goby</name>
    <dbReference type="NCBI Taxonomy" id="88201"/>
    <lineage>
        <taxon>Eukaryota</taxon>
        <taxon>Metazoa</taxon>
        <taxon>Chordata</taxon>
        <taxon>Craniata</taxon>
        <taxon>Vertebrata</taxon>
        <taxon>Euteleostomi</taxon>
        <taxon>Actinopterygii</taxon>
        <taxon>Neopterygii</taxon>
        <taxon>Teleostei</taxon>
        <taxon>Neoteleostei</taxon>
        <taxon>Acanthomorphata</taxon>
        <taxon>Gobiaria</taxon>
        <taxon>Gobiiformes</taxon>
        <taxon>Gobioidei</taxon>
        <taxon>Gobiidae</taxon>
        <taxon>Gobionellinae</taxon>
        <taxon>Mugilogobius</taxon>
    </lineage>
</organism>
<proteinExistence type="predicted"/>
<protein>
    <submittedName>
        <fullName evidence="3">Uncharacterized protein</fullName>
    </submittedName>
</protein>
<keyword evidence="4" id="KW-1185">Reference proteome</keyword>
<accession>A0AAW0NNA4</accession>
<dbReference type="AlphaFoldDB" id="A0AAW0NNA4"/>
<evidence type="ECO:0000313" key="4">
    <source>
        <dbReference type="Proteomes" id="UP001460270"/>
    </source>
</evidence>
<dbReference type="InterPro" id="IPR028082">
    <property type="entry name" value="Peripla_BP_I"/>
</dbReference>
<evidence type="ECO:0000256" key="1">
    <source>
        <dbReference type="ARBA" id="ARBA00023054"/>
    </source>
</evidence>
<feature type="region of interest" description="Disordered" evidence="2">
    <location>
        <begin position="1"/>
        <end position="21"/>
    </location>
</feature>
<reference evidence="4" key="1">
    <citation type="submission" date="2024-04" db="EMBL/GenBank/DDBJ databases">
        <title>Salinicola lusitanus LLJ914,a marine bacterium isolated from the Okinawa Trough.</title>
        <authorList>
            <person name="Li J."/>
        </authorList>
    </citation>
    <scope>NUCLEOTIDE SEQUENCE [LARGE SCALE GENOMIC DNA]</scope>
</reference>
<dbReference type="GO" id="GO:0043226">
    <property type="term" value="C:organelle"/>
    <property type="evidence" value="ECO:0007669"/>
    <property type="project" value="UniProtKB-ARBA"/>
</dbReference>
<keyword evidence="1" id="KW-0175">Coiled coil</keyword>
<dbReference type="Proteomes" id="UP001460270">
    <property type="component" value="Unassembled WGS sequence"/>
</dbReference>
<comment type="caution">
    <text evidence="3">The sequence shown here is derived from an EMBL/GenBank/DDBJ whole genome shotgun (WGS) entry which is preliminary data.</text>
</comment>
<dbReference type="EMBL" id="JBBPFD010000012">
    <property type="protein sequence ID" value="KAK7904453.1"/>
    <property type="molecule type" value="Genomic_DNA"/>
</dbReference>
<dbReference type="SUPFAM" id="SSF53822">
    <property type="entry name" value="Periplasmic binding protein-like I"/>
    <property type="match status" value="1"/>
</dbReference>
<evidence type="ECO:0000256" key="2">
    <source>
        <dbReference type="SAM" id="MobiDB-lite"/>
    </source>
</evidence>
<evidence type="ECO:0000313" key="3">
    <source>
        <dbReference type="EMBL" id="KAK7904453.1"/>
    </source>
</evidence>